<gene>
    <name evidence="1" type="ORF">HRI_000009000</name>
</gene>
<proteinExistence type="predicted"/>
<dbReference type="EMBL" id="BSYR01000001">
    <property type="protein sequence ID" value="GMI63397.1"/>
    <property type="molecule type" value="Genomic_DNA"/>
</dbReference>
<accession>A0A9W7GPI4</accession>
<comment type="caution">
    <text evidence="1">The sequence shown here is derived from an EMBL/GenBank/DDBJ whole genome shotgun (WGS) entry which is preliminary data.</text>
</comment>
<keyword evidence="2" id="KW-1185">Reference proteome</keyword>
<evidence type="ECO:0000313" key="1">
    <source>
        <dbReference type="EMBL" id="GMI63397.1"/>
    </source>
</evidence>
<organism evidence="1 2">
    <name type="scientific">Hibiscus trionum</name>
    <name type="common">Flower of an hour</name>
    <dbReference type="NCBI Taxonomy" id="183268"/>
    <lineage>
        <taxon>Eukaryota</taxon>
        <taxon>Viridiplantae</taxon>
        <taxon>Streptophyta</taxon>
        <taxon>Embryophyta</taxon>
        <taxon>Tracheophyta</taxon>
        <taxon>Spermatophyta</taxon>
        <taxon>Magnoliopsida</taxon>
        <taxon>eudicotyledons</taxon>
        <taxon>Gunneridae</taxon>
        <taxon>Pentapetalae</taxon>
        <taxon>rosids</taxon>
        <taxon>malvids</taxon>
        <taxon>Malvales</taxon>
        <taxon>Malvaceae</taxon>
        <taxon>Malvoideae</taxon>
        <taxon>Hibiscus</taxon>
    </lineage>
</organism>
<sequence>MLYGSFSLMLQEDIKAMVARISCSAHPTPPRRLSQIVFRKSGDERFASISSSSNQQTSSVVVNPYPIVPPPSSQMVAAFLDWSRCWALSTFYMGGFKLKALEVELGTSMKQ</sequence>
<name>A0A9W7GPI4_HIBTR</name>
<evidence type="ECO:0000313" key="2">
    <source>
        <dbReference type="Proteomes" id="UP001165190"/>
    </source>
</evidence>
<reference evidence="1" key="1">
    <citation type="submission" date="2023-05" db="EMBL/GenBank/DDBJ databases">
        <title>Genome and transcriptome analyses reveal genes involved in the formation of fine ridges on petal epidermal cells in Hibiscus trionum.</title>
        <authorList>
            <person name="Koshimizu S."/>
            <person name="Masuda S."/>
            <person name="Ishii T."/>
            <person name="Shirasu K."/>
            <person name="Hoshino A."/>
            <person name="Arita M."/>
        </authorList>
    </citation>
    <scope>NUCLEOTIDE SEQUENCE</scope>
    <source>
        <strain evidence="1">Hamamatsu line</strain>
    </source>
</reference>
<dbReference type="Proteomes" id="UP001165190">
    <property type="component" value="Unassembled WGS sequence"/>
</dbReference>
<protein>
    <submittedName>
        <fullName evidence="1">Uncharacterized protein</fullName>
    </submittedName>
</protein>
<dbReference type="AlphaFoldDB" id="A0A9W7GPI4"/>